<dbReference type="GO" id="GO:0005975">
    <property type="term" value="P:carbohydrate metabolic process"/>
    <property type="evidence" value="ECO:0007669"/>
    <property type="project" value="InterPro"/>
</dbReference>
<keyword evidence="1" id="KW-0732">Signal</keyword>
<proteinExistence type="predicted"/>
<evidence type="ECO:0000259" key="3">
    <source>
        <dbReference type="Pfam" id="PF21307"/>
    </source>
</evidence>
<evidence type="ECO:0000259" key="2">
    <source>
        <dbReference type="Pfam" id="PF14498"/>
    </source>
</evidence>
<dbReference type="Gene3D" id="2.70.98.50">
    <property type="entry name" value="putative glycoside hydrolase family protein from bacillus halodurans"/>
    <property type="match status" value="1"/>
</dbReference>
<reference evidence="5 6" key="1">
    <citation type="journal article" date="2019" name="Nat. Med.">
        <title>A library of human gut bacterial isolates paired with longitudinal multiomics data enables mechanistic microbiome research.</title>
        <authorList>
            <person name="Poyet M."/>
            <person name="Groussin M."/>
            <person name="Gibbons S.M."/>
            <person name="Avila-Pacheco J."/>
            <person name="Jiang X."/>
            <person name="Kearney S.M."/>
            <person name="Perrotta A.R."/>
            <person name="Berdy B."/>
            <person name="Zhao S."/>
            <person name="Lieberman T.D."/>
            <person name="Swanson P.K."/>
            <person name="Smith M."/>
            <person name="Roesemann S."/>
            <person name="Alexander J.E."/>
            <person name="Rich S.A."/>
            <person name="Livny J."/>
            <person name="Vlamakis H."/>
            <person name="Clish C."/>
            <person name="Bullock K."/>
            <person name="Deik A."/>
            <person name="Scott J."/>
            <person name="Pierce K.A."/>
            <person name="Xavier R.J."/>
            <person name="Alm E.J."/>
        </authorList>
    </citation>
    <scope>NUCLEOTIDE SEQUENCE [LARGE SCALE GENOMIC DNA]</scope>
    <source>
        <strain evidence="5 6">BIOML-A10</strain>
    </source>
</reference>
<dbReference type="Pfam" id="PF14498">
    <property type="entry name" value="Glyco_hyd_65N_2"/>
    <property type="match status" value="1"/>
</dbReference>
<dbReference type="Gene3D" id="2.60.40.1180">
    <property type="entry name" value="Golgi alpha-mannosidase II"/>
    <property type="match status" value="1"/>
</dbReference>
<dbReference type="InterPro" id="IPR027414">
    <property type="entry name" value="GH95_N_dom"/>
</dbReference>
<dbReference type="Pfam" id="PF22124">
    <property type="entry name" value="Glyco_hydro_95_cat"/>
    <property type="match status" value="1"/>
</dbReference>
<evidence type="ECO:0000313" key="5">
    <source>
        <dbReference type="EMBL" id="KAA3765805.1"/>
    </source>
</evidence>
<dbReference type="Proteomes" id="UP000422221">
    <property type="component" value="Unassembled WGS sequence"/>
</dbReference>
<name>A0A7J4XJF8_9BACE</name>
<dbReference type="InterPro" id="IPR054363">
    <property type="entry name" value="GH95_cat"/>
</dbReference>
<feature type="chain" id="PRO_5029856608" evidence="1">
    <location>
        <begin position="25"/>
        <end position="1400"/>
    </location>
</feature>
<dbReference type="InterPro" id="IPR013780">
    <property type="entry name" value="Glyco_hydro_b"/>
</dbReference>
<gene>
    <name evidence="5" type="ORF">F3F73_09600</name>
</gene>
<feature type="domain" description="Alpha fucosidase A-like C-terminal" evidence="3">
    <location>
        <begin position="723"/>
        <end position="788"/>
    </location>
</feature>
<dbReference type="PANTHER" id="PTHR31084:SF0">
    <property type="entry name" value="ALPHA-L-FUCOSIDASE 2"/>
    <property type="match status" value="1"/>
</dbReference>
<accession>A0A7J4XJF8</accession>
<dbReference type="InterPro" id="IPR012341">
    <property type="entry name" value="6hp_glycosidase-like_sf"/>
</dbReference>
<dbReference type="InterPro" id="IPR049053">
    <property type="entry name" value="AFCA-like_C"/>
</dbReference>
<feature type="domain" description="Glycosyl hydrolase family 95 N-terminal" evidence="2">
    <location>
        <begin position="29"/>
        <end position="278"/>
    </location>
</feature>
<dbReference type="RefSeq" id="WP_130058171.1">
    <property type="nucleotide sequence ID" value="NZ_JADNPJ010000004.1"/>
</dbReference>
<evidence type="ECO:0000313" key="6">
    <source>
        <dbReference type="Proteomes" id="UP000422221"/>
    </source>
</evidence>
<dbReference type="PANTHER" id="PTHR31084">
    <property type="entry name" value="ALPHA-L-FUCOSIDASE 2"/>
    <property type="match status" value="1"/>
</dbReference>
<organism evidence="5 6">
    <name type="scientific">Bacteroides salyersiae</name>
    <dbReference type="NCBI Taxonomy" id="291644"/>
    <lineage>
        <taxon>Bacteria</taxon>
        <taxon>Pseudomonadati</taxon>
        <taxon>Bacteroidota</taxon>
        <taxon>Bacteroidia</taxon>
        <taxon>Bacteroidales</taxon>
        <taxon>Bacteroidaceae</taxon>
        <taxon>Bacteroides</taxon>
    </lineage>
</organism>
<dbReference type="Pfam" id="PF21307">
    <property type="entry name" value="Glyco_hydro_95_C"/>
    <property type="match status" value="1"/>
</dbReference>
<feature type="domain" description="Glycosyl hydrolase family 95 catalytic" evidence="4">
    <location>
        <begin position="301"/>
        <end position="721"/>
    </location>
</feature>
<feature type="signal peptide" evidence="1">
    <location>
        <begin position="1"/>
        <end position="24"/>
    </location>
</feature>
<comment type="caution">
    <text evidence="5">The sequence shown here is derived from an EMBL/GenBank/DDBJ whole genome shotgun (WGS) entry which is preliminary data.</text>
</comment>
<dbReference type="GO" id="GO:0004560">
    <property type="term" value="F:alpha-L-fucosidase activity"/>
    <property type="evidence" value="ECO:0007669"/>
    <property type="project" value="TreeGrafter"/>
</dbReference>
<dbReference type="SUPFAM" id="SSF48208">
    <property type="entry name" value="Six-hairpin glycosidases"/>
    <property type="match status" value="1"/>
</dbReference>
<sequence>MRKHVLMKSLLLLVVGLCTGNMSAQDLKLWYDRPADYWVEALPLGNGRLGAMVYGIASQDTIQINEDTYWSGSPYNNANPNALTHLEDIRNYINNGEYAEAQKLALANIIADRNITGHGMIYESIGNLLLDFPENHKTPSNYYRELDLSNAVAKITYTVDGVNYTREVFTSLADQLIIIKISADQPGKVTFKTSFVGPLKTNRTKVTVKLVEGADNMLSVYTEGGKKTEENIPNLLHAHSLIKVVADGGSQTAANSSLNVTDANSACIYISTATNFVSYKDISADSEARAKEYLDKFDKDYEQAKADHIAKYQEQFGRVTLNLGNNSEQEKKPTDVRIEEFSTVNDPSLAALYFQFGRYLLISSSQPGTQPANLQGIWNPNAGQYPAWDSKYTANINVEMNYWPAEVTNLSECHNPFLQMVKDVSVTGEESAGKMYGCRGWTLHHNTDIWRSTGAVDKSACGVWPTCNAWFCFHLWEHYLFTGDKEFLAEIYPVLKSASEFYQDFLITDPNTGYKVVSPSNSPENHPGLFSYTDDSGSKQNAAIFSGVTMDNQMVYDLLRNTIEAAEILNTDKGFVADLKELKEQLPPMHVGKYGQLQEWLEDWDRESSGHRHVSHLWGMFPGTQISPYTNSALFQAVKKSLVGRGDESRGWSMGWKVCLWARLQDGNHAYQLIQNQLKLKDPNVTISDANGGTYANMFDAHPPFQIDGNFGCCAGIAEMLVQSHDGAVHLLPALPDVWSEGKVTGLKARGGFEIVDMQWKWGKIVSVTVKSGIGGNLRLRTATPLRPGDSFTMKVAEGDNSNSLNSVYEIPEPVIKDITKIPTLDLVETTVYDIETEAGKTYTFVPVSNIYEWTGAESNSWNQPNNWNPAGTPKEQDQGIVAHGTIDFDGGDFAGNITLEEGTTALVSAASNLKGKLSFNGAVIKNRSEGATLTTGGISLMSDVTAEVAGNLVLIGNIDGEGTLSKTETGKLFIQGVNDTWTGNLDIKAGEVTVHGKNAAGTGNIDVAAEAGLRLAGGDCLYHKTKLNIAEGGKLILDTDASLSEVYTGGKLLAEGTYTATKLPAYLEGEGTLTVVHPDYAFQWTPQANKNWEVAANYTPAILPVEGDTILVDSEIEASTDNFPVVMYLNANNIRLRKTVSKIKELYMAGGTSMSYASGSSDFGWNSPVHINGEVSFKLSGGGTVNTLTLQGNVDGKSTVTVANDAKTVNSAILVLKGDNSGFTGVWSITNSPRTEGSVIGVQGDAAYALGNGEIQIGKGNRVVFNHVGAAGDCAVLKLNEGGKAVMNTNGSVAELYLNGVKQVPGTYSVGTHPSYFEGDGTLTVLNATGIGDVTTENFVYYRKGHLFLSDSCESVAVFDLEGKQLFQANHQKNCRVVLPNGVYLVKADNRVAKIMVAE</sequence>
<evidence type="ECO:0000259" key="4">
    <source>
        <dbReference type="Pfam" id="PF22124"/>
    </source>
</evidence>
<dbReference type="SUPFAM" id="SSF51126">
    <property type="entry name" value="Pectin lyase-like"/>
    <property type="match status" value="1"/>
</dbReference>
<dbReference type="Gene3D" id="1.50.10.10">
    <property type="match status" value="1"/>
</dbReference>
<evidence type="ECO:0000256" key="1">
    <source>
        <dbReference type="SAM" id="SignalP"/>
    </source>
</evidence>
<dbReference type="InterPro" id="IPR008928">
    <property type="entry name" value="6-hairpin_glycosidase_sf"/>
</dbReference>
<dbReference type="InterPro" id="IPR011050">
    <property type="entry name" value="Pectin_lyase_fold/virulence"/>
</dbReference>
<dbReference type="EMBL" id="VWMK01000008">
    <property type="protein sequence ID" value="KAA3765805.1"/>
    <property type="molecule type" value="Genomic_DNA"/>
</dbReference>
<protein>
    <submittedName>
        <fullName evidence="5">Autotransporter</fullName>
    </submittedName>
</protein>